<sequence length="269" mass="27908">MESLAALRSFHYAVGAGASPQPGMLSFCNAASGSDGSVRISKLVRAPTNRRATVASCSKTTVSEKASDSIVESSAVKALINPTFPKGFEELILNVCDETEIAEVQLKIGDFQMQLKRNLAHATIPAPAVAPSAPPAPVAAKPETPPPSPPPKASPAKSSTFLNIPKEKSSKLVALEASGAAGYVLVSSPTVGSFHSGRTLKGKKQPPVCKEGDVIKEGQIIGYVDQFGTELPIKSDVAGEVLKLLLDEGDGIGYGDPLIAVLPAFHGIK</sequence>
<dbReference type="Gramene" id="Kaladp0064s0159.1.v1.1">
    <property type="protein sequence ID" value="Kaladp0064s0159.1.v1.1"/>
    <property type="gene ID" value="Kaladp0064s0159.v1.1"/>
</dbReference>
<reference evidence="3" key="1">
    <citation type="submission" date="2021-01" db="UniProtKB">
        <authorList>
            <consortium name="EnsemblPlants"/>
        </authorList>
    </citation>
    <scope>IDENTIFICATION</scope>
</reference>
<dbReference type="InterPro" id="IPR011053">
    <property type="entry name" value="Single_hybrid_motif"/>
</dbReference>
<dbReference type="PANTHER" id="PTHR47597">
    <property type="entry name" value="IS A MEMBER OF THE PF|00364 BIOTIN-REQUIRING ENZYMES FAMILY-RELATED"/>
    <property type="match status" value="1"/>
</dbReference>
<dbReference type="OMA" id="AIRSSHC"/>
<protein>
    <recommendedName>
        <fullName evidence="2">Lipoyl-binding domain-containing protein</fullName>
    </recommendedName>
</protein>
<keyword evidence="4" id="KW-1185">Reference proteome</keyword>
<dbReference type="AlphaFoldDB" id="A0A7N1A218"/>
<evidence type="ECO:0000313" key="3">
    <source>
        <dbReference type="EnsemblPlants" id="Kaladp0064s0159.1.v1.1"/>
    </source>
</evidence>
<dbReference type="CDD" id="cd06850">
    <property type="entry name" value="biotinyl_domain"/>
    <property type="match status" value="1"/>
</dbReference>
<evidence type="ECO:0000259" key="2">
    <source>
        <dbReference type="Pfam" id="PF00364"/>
    </source>
</evidence>
<organism evidence="3 4">
    <name type="scientific">Kalanchoe fedtschenkoi</name>
    <name type="common">Lavender scallops</name>
    <name type="synonym">South American air plant</name>
    <dbReference type="NCBI Taxonomy" id="63787"/>
    <lineage>
        <taxon>Eukaryota</taxon>
        <taxon>Viridiplantae</taxon>
        <taxon>Streptophyta</taxon>
        <taxon>Embryophyta</taxon>
        <taxon>Tracheophyta</taxon>
        <taxon>Spermatophyta</taxon>
        <taxon>Magnoliopsida</taxon>
        <taxon>eudicotyledons</taxon>
        <taxon>Gunneridae</taxon>
        <taxon>Pentapetalae</taxon>
        <taxon>Saxifragales</taxon>
        <taxon>Crassulaceae</taxon>
        <taxon>Kalanchoe</taxon>
    </lineage>
</organism>
<evidence type="ECO:0000256" key="1">
    <source>
        <dbReference type="SAM" id="MobiDB-lite"/>
    </source>
</evidence>
<evidence type="ECO:0000313" key="4">
    <source>
        <dbReference type="Proteomes" id="UP000594263"/>
    </source>
</evidence>
<dbReference type="Pfam" id="PF00364">
    <property type="entry name" value="Biotin_lipoyl"/>
    <property type="match status" value="1"/>
</dbReference>
<accession>A0A7N1A218</accession>
<feature type="compositionally biased region" description="Pro residues" evidence="1">
    <location>
        <begin position="132"/>
        <end position="153"/>
    </location>
</feature>
<dbReference type="Proteomes" id="UP000594263">
    <property type="component" value="Unplaced"/>
</dbReference>
<dbReference type="EnsemblPlants" id="Kaladp0064s0159.1.v1.1">
    <property type="protein sequence ID" value="Kaladp0064s0159.1.v1.1"/>
    <property type="gene ID" value="Kaladp0064s0159.v1.1"/>
</dbReference>
<feature type="domain" description="Lipoyl-binding" evidence="2">
    <location>
        <begin position="205"/>
        <end position="260"/>
    </location>
</feature>
<dbReference type="InterPro" id="IPR053217">
    <property type="entry name" value="ACC_Biotin_Carrier"/>
</dbReference>
<dbReference type="InterPro" id="IPR000089">
    <property type="entry name" value="Biotin_lipoyl"/>
</dbReference>
<name>A0A7N1A218_KALFE</name>
<proteinExistence type="predicted"/>
<dbReference type="PANTHER" id="PTHR47597:SF2">
    <property type="entry name" value="LIPOYL-BINDING DOMAIN-CONTAINING PROTEIN"/>
    <property type="match status" value="1"/>
</dbReference>
<dbReference type="Gene3D" id="2.40.50.100">
    <property type="match status" value="1"/>
</dbReference>
<feature type="region of interest" description="Disordered" evidence="1">
    <location>
        <begin position="128"/>
        <end position="161"/>
    </location>
</feature>
<dbReference type="SUPFAM" id="SSF51230">
    <property type="entry name" value="Single hybrid motif"/>
    <property type="match status" value="1"/>
</dbReference>